<evidence type="ECO:0000256" key="4">
    <source>
        <dbReference type="ARBA" id="ARBA00022960"/>
    </source>
</evidence>
<feature type="transmembrane region" description="Helical" evidence="8">
    <location>
        <begin position="257"/>
        <end position="282"/>
    </location>
</feature>
<dbReference type="RefSeq" id="WP_147334741.1">
    <property type="nucleotide sequence ID" value="NZ_QRVM01000152.1"/>
</dbReference>
<dbReference type="InterPro" id="IPR050833">
    <property type="entry name" value="Poly_Biosynth_Transport"/>
</dbReference>
<dbReference type="GO" id="GO:0008360">
    <property type="term" value="P:regulation of cell shape"/>
    <property type="evidence" value="ECO:0007669"/>
    <property type="project" value="UniProtKB-KW"/>
</dbReference>
<dbReference type="Pfam" id="PF03023">
    <property type="entry name" value="MurJ"/>
    <property type="match status" value="1"/>
</dbReference>
<evidence type="ECO:0000256" key="3">
    <source>
        <dbReference type="ARBA" id="ARBA00022692"/>
    </source>
</evidence>
<evidence type="ECO:0000256" key="8">
    <source>
        <dbReference type="SAM" id="Phobius"/>
    </source>
</evidence>
<dbReference type="Proteomes" id="UP000285274">
    <property type="component" value="Unassembled WGS sequence"/>
</dbReference>
<evidence type="ECO:0000313" key="9">
    <source>
        <dbReference type="EMBL" id="RGS41438.1"/>
    </source>
</evidence>
<keyword evidence="7 8" id="KW-0472">Membrane</keyword>
<dbReference type="AlphaFoldDB" id="A0A412IR96"/>
<gene>
    <name evidence="9" type="ORF">DWX92_12690</name>
</gene>
<feature type="non-terminal residue" evidence="9">
    <location>
        <position position="1"/>
    </location>
</feature>
<dbReference type="InterPro" id="IPR004268">
    <property type="entry name" value="MurJ"/>
</dbReference>
<dbReference type="PANTHER" id="PTHR30250:SF11">
    <property type="entry name" value="O-ANTIGEN TRANSPORTER-RELATED"/>
    <property type="match status" value="1"/>
</dbReference>
<evidence type="ECO:0000256" key="7">
    <source>
        <dbReference type="ARBA" id="ARBA00023136"/>
    </source>
</evidence>
<sequence length="298" mass="33182">NLLLWTRIRRYVTFYKPTFHETFVHLKPNLILFIPILAISIYRVMDKIMIKELSGILENGYYENADKIITMALTGFSAVATVMMPSVSSMVASGNSTKLKQLLRDSMQVSMALGIGMMFGLMAIGPVFAPLFFGKEYFESGILIQLLAVTVVISGWKVVLKSQYLIPYEKDTPYVVSLVVGAIVNVICNLYFIPRYAARGAVVGTIIAELAGFLIQTIIASKDINIVTLLKDALFFLPSGVIMCVLSYSIVCMVPGIVGLLLAIMIGVISYSVLVFLSFNLFQKQRWTYLFATYLKKN</sequence>
<dbReference type="PANTHER" id="PTHR30250">
    <property type="entry name" value="PST FAMILY PREDICTED COLANIC ACID TRANSPORTER"/>
    <property type="match status" value="1"/>
</dbReference>
<feature type="transmembrane region" description="Helical" evidence="8">
    <location>
        <begin position="200"/>
        <end position="221"/>
    </location>
</feature>
<keyword evidence="5" id="KW-0573">Peptidoglycan synthesis</keyword>
<feature type="transmembrane region" description="Helical" evidence="8">
    <location>
        <begin position="26"/>
        <end position="45"/>
    </location>
</feature>
<feature type="transmembrane region" description="Helical" evidence="8">
    <location>
        <begin position="233"/>
        <end position="251"/>
    </location>
</feature>
<feature type="transmembrane region" description="Helical" evidence="8">
    <location>
        <begin position="172"/>
        <end position="194"/>
    </location>
</feature>
<feature type="transmembrane region" description="Helical" evidence="8">
    <location>
        <begin position="68"/>
        <end position="88"/>
    </location>
</feature>
<feature type="transmembrane region" description="Helical" evidence="8">
    <location>
        <begin position="141"/>
        <end position="160"/>
    </location>
</feature>
<organism evidence="9 10">
    <name type="scientific">Holdemanella biformis</name>
    <dbReference type="NCBI Taxonomy" id="1735"/>
    <lineage>
        <taxon>Bacteria</taxon>
        <taxon>Bacillati</taxon>
        <taxon>Bacillota</taxon>
        <taxon>Erysipelotrichia</taxon>
        <taxon>Erysipelotrichales</taxon>
        <taxon>Erysipelotrichaceae</taxon>
        <taxon>Holdemanella</taxon>
    </lineage>
</organism>
<dbReference type="GO" id="GO:0009252">
    <property type="term" value="P:peptidoglycan biosynthetic process"/>
    <property type="evidence" value="ECO:0007669"/>
    <property type="project" value="UniProtKB-KW"/>
</dbReference>
<evidence type="ECO:0000256" key="6">
    <source>
        <dbReference type="ARBA" id="ARBA00022989"/>
    </source>
</evidence>
<feature type="transmembrane region" description="Helical" evidence="8">
    <location>
        <begin position="109"/>
        <end position="129"/>
    </location>
</feature>
<evidence type="ECO:0000313" key="10">
    <source>
        <dbReference type="Proteomes" id="UP000285274"/>
    </source>
</evidence>
<comment type="caution">
    <text evidence="9">The sequence shown here is derived from an EMBL/GenBank/DDBJ whole genome shotgun (WGS) entry which is preliminary data.</text>
</comment>
<keyword evidence="4" id="KW-0133">Cell shape</keyword>
<accession>A0A412IR96</accession>
<dbReference type="GO" id="GO:0005886">
    <property type="term" value="C:plasma membrane"/>
    <property type="evidence" value="ECO:0007669"/>
    <property type="project" value="UniProtKB-SubCell"/>
</dbReference>
<evidence type="ECO:0000256" key="2">
    <source>
        <dbReference type="ARBA" id="ARBA00022475"/>
    </source>
</evidence>
<name>A0A412IR96_9FIRM</name>
<comment type="subcellular location">
    <subcellularLocation>
        <location evidence="1">Cell membrane</location>
        <topology evidence="1">Multi-pass membrane protein</topology>
    </subcellularLocation>
</comment>
<proteinExistence type="predicted"/>
<dbReference type="EMBL" id="QRVM01000152">
    <property type="protein sequence ID" value="RGS41438.1"/>
    <property type="molecule type" value="Genomic_DNA"/>
</dbReference>
<protein>
    <submittedName>
        <fullName evidence="9">Flippase</fullName>
    </submittedName>
</protein>
<evidence type="ECO:0000256" key="1">
    <source>
        <dbReference type="ARBA" id="ARBA00004651"/>
    </source>
</evidence>
<keyword evidence="2" id="KW-1003">Cell membrane</keyword>
<reference evidence="9 10" key="1">
    <citation type="submission" date="2018-08" db="EMBL/GenBank/DDBJ databases">
        <title>A genome reference for cultivated species of the human gut microbiota.</title>
        <authorList>
            <person name="Zou Y."/>
            <person name="Xue W."/>
            <person name="Luo G."/>
        </authorList>
    </citation>
    <scope>NUCLEOTIDE SEQUENCE [LARGE SCALE GENOMIC DNA]</scope>
    <source>
        <strain evidence="9 10">AF22-10AC</strain>
    </source>
</reference>
<evidence type="ECO:0000256" key="5">
    <source>
        <dbReference type="ARBA" id="ARBA00022984"/>
    </source>
</evidence>
<keyword evidence="6 8" id="KW-1133">Transmembrane helix</keyword>
<keyword evidence="3 8" id="KW-0812">Transmembrane</keyword>